<feature type="transmembrane region" description="Helical" evidence="2">
    <location>
        <begin position="96"/>
        <end position="115"/>
    </location>
</feature>
<keyword evidence="2" id="KW-0812">Transmembrane</keyword>
<evidence type="ECO:0000256" key="1">
    <source>
        <dbReference type="SAM" id="MobiDB-lite"/>
    </source>
</evidence>
<evidence type="ECO:0000256" key="2">
    <source>
        <dbReference type="SAM" id="Phobius"/>
    </source>
</evidence>
<feature type="region of interest" description="Disordered" evidence="1">
    <location>
        <begin position="124"/>
        <end position="219"/>
    </location>
</feature>
<feature type="compositionally biased region" description="Basic and acidic residues" evidence="1">
    <location>
        <begin position="1"/>
        <end position="12"/>
    </location>
</feature>
<dbReference type="RefSeq" id="WP_208883315.1">
    <property type="nucleotide sequence ID" value="NZ_CP031320.1"/>
</dbReference>
<dbReference type="KEGG" id="sarm:DVA86_31270"/>
<feature type="region of interest" description="Disordered" evidence="1">
    <location>
        <begin position="298"/>
        <end position="383"/>
    </location>
</feature>
<dbReference type="AlphaFoldDB" id="A0A345XXN4"/>
<keyword evidence="5" id="KW-1185">Reference proteome</keyword>
<sequence length="406" mass="39422">MSGDENELREPGEPLSPGQGQGQDGDPEAGRPGQEPAAADADSGTDSGSAGTPPVVDEDTLRRLLHQTVGDLEPSPATLEHLRRAVPRRRARKRQALVGAAAAVVLGGAAIPALLHADLVPGGGNKPMHAASHSESHGPDDEQGGRNGGNDDEDAHQGKENAGKDGRKSGGGDTSSPSAGGDTKGPGPSDDTYASAPTCAGDQLGRGTANVGQPDGEGRIYGSFEVTNTSAEPCSVEGEGIVGASARGRASSSNIQVMDHTPGDGTGLPDPGMAAEELVLEPGASYVVKFAWVPREGGGPTGCSTSTTPPPDSGDTTEGGEGTPDPGGSAEGGDGTADTGGGGGDSGTTGGASSGTGTDTGGGGETGGASVALSHTPDVGNTAAASTVLPGACAGTVYRTGVLAGQ</sequence>
<feature type="region of interest" description="Disordered" evidence="1">
    <location>
        <begin position="247"/>
        <end position="271"/>
    </location>
</feature>
<feature type="compositionally biased region" description="Gly residues" evidence="1">
    <location>
        <begin position="329"/>
        <end position="367"/>
    </location>
</feature>
<evidence type="ECO:0000313" key="5">
    <source>
        <dbReference type="Proteomes" id="UP000254425"/>
    </source>
</evidence>
<accession>A0A345XXN4</accession>
<dbReference type="InterPro" id="IPR025326">
    <property type="entry name" value="DUF4232"/>
</dbReference>
<feature type="compositionally biased region" description="Basic and acidic residues" evidence="1">
    <location>
        <begin position="132"/>
        <end position="144"/>
    </location>
</feature>
<feature type="domain" description="DUF4232" evidence="3">
    <location>
        <begin position="209"/>
        <end position="320"/>
    </location>
</feature>
<feature type="region of interest" description="Disordered" evidence="1">
    <location>
        <begin position="1"/>
        <end position="92"/>
    </location>
</feature>
<feature type="compositionally biased region" description="Basic and acidic residues" evidence="1">
    <location>
        <begin position="155"/>
        <end position="170"/>
    </location>
</feature>
<protein>
    <recommendedName>
        <fullName evidence="3">DUF4232 domain-containing protein</fullName>
    </recommendedName>
</protein>
<dbReference type="Pfam" id="PF14016">
    <property type="entry name" value="DUF4232"/>
    <property type="match status" value="1"/>
</dbReference>
<dbReference type="EMBL" id="CP031320">
    <property type="protein sequence ID" value="AXK36400.1"/>
    <property type="molecule type" value="Genomic_DNA"/>
</dbReference>
<evidence type="ECO:0000313" key="4">
    <source>
        <dbReference type="EMBL" id="AXK36400.1"/>
    </source>
</evidence>
<reference evidence="4 5" key="1">
    <citation type="submission" date="2018-07" db="EMBL/GenBank/DDBJ databases">
        <title>Draft genome of the type strain Streptomyces armeniacus ATCC 15676.</title>
        <authorList>
            <person name="Labana P."/>
            <person name="Gosse J.T."/>
            <person name="Boddy C.N."/>
        </authorList>
    </citation>
    <scope>NUCLEOTIDE SEQUENCE [LARGE SCALE GENOMIC DNA]</scope>
    <source>
        <strain evidence="4 5">ATCC 15676</strain>
    </source>
</reference>
<keyword evidence="2" id="KW-0472">Membrane</keyword>
<dbReference type="Proteomes" id="UP000254425">
    <property type="component" value="Chromosome"/>
</dbReference>
<name>A0A345XXN4_9ACTN</name>
<feature type="compositionally biased region" description="Low complexity" evidence="1">
    <location>
        <begin position="36"/>
        <end position="54"/>
    </location>
</feature>
<organism evidence="4 5">
    <name type="scientific">Streptomyces armeniacus</name>
    <dbReference type="NCBI Taxonomy" id="83291"/>
    <lineage>
        <taxon>Bacteria</taxon>
        <taxon>Bacillati</taxon>
        <taxon>Actinomycetota</taxon>
        <taxon>Actinomycetes</taxon>
        <taxon>Kitasatosporales</taxon>
        <taxon>Streptomycetaceae</taxon>
        <taxon>Streptomyces</taxon>
    </lineage>
</organism>
<evidence type="ECO:0000259" key="3">
    <source>
        <dbReference type="Pfam" id="PF14016"/>
    </source>
</evidence>
<proteinExistence type="predicted"/>
<gene>
    <name evidence="4" type="ORF">DVA86_31270</name>
</gene>
<keyword evidence="2" id="KW-1133">Transmembrane helix</keyword>